<dbReference type="PROSITE" id="PS51077">
    <property type="entry name" value="HTH_ICLR"/>
    <property type="match status" value="1"/>
</dbReference>
<evidence type="ECO:0000256" key="1">
    <source>
        <dbReference type="ARBA" id="ARBA00023015"/>
    </source>
</evidence>
<dbReference type="SUPFAM" id="SSF46785">
    <property type="entry name" value="Winged helix' DNA-binding domain"/>
    <property type="match status" value="1"/>
</dbReference>
<evidence type="ECO:0000259" key="4">
    <source>
        <dbReference type="PROSITE" id="PS51077"/>
    </source>
</evidence>
<dbReference type="InterPro" id="IPR005471">
    <property type="entry name" value="Tscrpt_reg_IclR_N"/>
</dbReference>
<dbReference type="GO" id="GO:0003677">
    <property type="term" value="F:DNA binding"/>
    <property type="evidence" value="ECO:0007669"/>
    <property type="project" value="UniProtKB-KW"/>
</dbReference>
<dbReference type="InterPro" id="IPR036390">
    <property type="entry name" value="WH_DNA-bd_sf"/>
</dbReference>
<dbReference type="InterPro" id="IPR050707">
    <property type="entry name" value="HTH_MetabolicPath_Reg"/>
</dbReference>
<name>A0A1N7GZ60_9EURY</name>
<sequence>MTASTPGRVQSVETTFEVLEYIRDNEGAGVTDVANALSVSKSTAHGHLSTLTSLGYVVKTDGTYRVGLQFLELGHHARARYNLYEAAKSEADQLAQTTGERCQVMVVEDFRGVYIYQTAGEKAVQTDSHIGSTVDLHCTAVGKSYLASLPAADLEAYLEDVSLSARTEHTITDREAFLEELEKIRDQGYALNLEERITGMRAVGAPILTEGGDVLGAISVSVPTTRIEDTVHESDLPEQVQRSARVITIKTTYS</sequence>
<evidence type="ECO:0000256" key="2">
    <source>
        <dbReference type="ARBA" id="ARBA00023125"/>
    </source>
</evidence>
<dbReference type="Pfam" id="PF01614">
    <property type="entry name" value="IclR_C"/>
    <property type="match status" value="1"/>
</dbReference>
<evidence type="ECO:0000313" key="6">
    <source>
        <dbReference type="EMBL" id="SIS17738.1"/>
    </source>
</evidence>
<reference evidence="7" key="1">
    <citation type="submission" date="2017-01" db="EMBL/GenBank/DDBJ databases">
        <authorList>
            <person name="Varghese N."/>
            <person name="Submissions S."/>
        </authorList>
    </citation>
    <scope>NUCLEOTIDE SEQUENCE [LARGE SCALE GENOMIC DNA]</scope>
    <source>
        <strain evidence="7">type strain: HArc-</strain>
    </source>
</reference>
<gene>
    <name evidence="6" type="ORF">SAMN05421752_11823</name>
</gene>
<dbReference type="RefSeq" id="WP_076610620.1">
    <property type="nucleotide sequence ID" value="NZ_FTNR01000018.1"/>
</dbReference>
<dbReference type="Proteomes" id="UP000185936">
    <property type="component" value="Unassembled WGS sequence"/>
</dbReference>
<evidence type="ECO:0000256" key="3">
    <source>
        <dbReference type="ARBA" id="ARBA00023163"/>
    </source>
</evidence>
<accession>A0A1N7GZ60</accession>
<evidence type="ECO:0000259" key="5">
    <source>
        <dbReference type="PROSITE" id="PS51078"/>
    </source>
</evidence>
<dbReference type="Gene3D" id="1.10.10.10">
    <property type="entry name" value="Winged helix-like DNA-binding domain superfamily/Winged helix DNA-binding domain"/>
    <property type="match status" value="1"/>
</dbReference>
<evidence type="ECO:0000313" key="7">
    <source>
        <dbReference type="Proteomes" id="UP000185936"/>
    </source>
</evidence>
<feature type="domain" description="HTH iclR-type" evidence="4">
    <location>
        <begin position="9"/>
        <end position="68"/>
    </location>
</feature>
<dbReference type="STRING" id="308853.SAMN05421752_11823"/>
<keyword evidence="3" id="KW-0804">Transcription</keyword>
<dbReference type="Pfam" id="PF09339">
    <property type="entry name" value="HTH_IclR"/>
    <property type="match status" value="1"/>
</dbReference>
<organism evidence="6 7">
    <name type="scientific">Natronorubrum thiooxidans</name>
    <dbReference type="NCBI Taxonomy" id="308853"/>
    <lineage>
        <taxon>Archaea</taxon>
        <taxon>Methanobacteriati</taxon>
        <taxon>Methanobacteriota</taxon>
        <taxon>Stenosarchaea group</taxon>
        <taxon>Halobacteria</taxon>
        <taxon>Halobacteriales</taxon>
        <taxon>Natrialbaceae</taxon>
        <taxon>Natronorubrum</taxon>
    </lineage>
</organism>
<protein>
    <submittedName>
        <fullName evidence="6">Transcriptional regulator, IclR family</fullName>
    </submittedName>
</protein>
<dbReference type="PANTHER" id="PTHR30136:SF35">
    <property type="entry name" value="HTH-TYPE TRANSCRIPTIONAL REGULATOR RV1719"/>
    <property type="match status" value="1"/>
</dbReference>
<dbReference type="FunFam" id="1.10.10.10:FF:000056">
    <property type="entry name" value="IclR family transcriptional regulator"/>
    <property type="match status" value="1"/>
</dbReference>
<dbReference type="EMBL" id="FTNR01000018">
    <property type="protein sequence ID" value="SIS17738.1"/>
    <property type="molecule type" value="Genomic_DNA"/>
</dbReference>
<dbReference type="GO" id="GO:0045892">
    <property type="term" value="P:negative regulation of DNA-templated transcription"/>
    <property type="evidence" value="ECO:0007669"/>
    <property type="project" value="TreeGrafter"/>
</dbReference>
<keyword evidence="2" id="KW-0238">DNA-binding</keyword>
<dbReference type="PANTHER" id="PTHR30136">
    <property type="entry name" value="HELIX-TURN-HELIX TRANSCRIPTIONAL REGULATOR, ICLR FAMILY"/>
    <property type="match status" value="1"/>
</dbReference>
<dbReference type="InterPro" id="IPR014757">
    <property type="entry name" value="Tscrpt_reg_IclR_C"/>
</dbReference>
<dbReference type="PROSITE" id="PS51078">
    <property type="entry name" value="ICLR_ED"/>
    <property type="match status" value="1"/>
</dbReference>
<dbReference type="OrthoDB" id="14763at2157"/>
<dbReference type="InterPro" id="IPR036388">
    <property type="entry name" value="WH-like_DNA-bd_sf"/>
</dbReference>
<dbReference type="AlphaFoldDB" id="A0A1N7GZ60"/>
<proteinExistence type="predicted"/>
<keyword evidence="1" id="KW-0805">Transcription regulation</keyword>
<dbReference type="GO" id="GO:0003700">
    <property type="term" value="F:DNA-binding transcription factor activity"/>
    <property type="evidence" value="ECO:0007669"/>
    <property type="project" value="TreeGrafter"/>
</dbReference>
<dbReference type="SUPFAM" id="SSF55781">
    <property type="entry name" value="GAF domain-like"/>
    <property type="match status" value="1"/>
</dbReference>
<dbReference type="Gene3D" id="3.30.450.40">
    <property type="match status" value="1"/>
</dbReference>
<dbReference type="SMART" id="SM00346">
    <property type="entry name" value="HTH_ICLR"/>
    <property type="match status" value="1"/>
</dbReference>
<feature type="domain" description="IclR-ED" evidence="5">
    <location>
        <begin position="69"/>
        <end position="253"/>
    </location>
</feature>
<keyword evidence="7" id="KW-1185">Reference proteome</keyword>
<dbReference type="InterPro" id="IPR029016">
    <property type="entry name" value="GAF-like_dom_sf"/>
</dbReference>